<accession>A0A0H5Q759</accession>
<organism evidence="1">
    <name type="scientific">uncultured prokaryote</name>
    <dbReference type="NCBI Taxonomy" id="198431"/>
    <lineage>
        <taxon>unclassified sequences</taxon>
        <taxon>environmental samples</taxon>
    </lineage>
</organism>
<proteinExistence type="predicted"/>
<sequence length="227" mass="23836">MAYKPHTLVAFGGTLKDGGLNEIWQVGIRVVQPAGSGAPTEPLTDPAAYMEGISLVLGDWYGGSVLHTSEATLDWLKVNNIGADGKYSDPSSSNVYDYSPKITPTGDALYPNVLCTAYSWLTDVARGPGRTGRIYLPNNAAALATPGGMLLNAGSPGAMLTDALALLDVINNTASPDTGEPAQPVVASKVNATNSNITSVRIGNVLDMQRRRKNKLVESYTAGAWPT</sequence>
<dbReference type="EMBL" id="LN853992">
    <property type="protein sequence ID" value="CRY97259.1"/>
    <property type="molecule type" value="Genomic_DNA"/>
</dbReference>
<dbReference type="AlphaFoldDB" id="A0A0H5Q759"/>
<reference evidence="1" key="1">
    <citation type="submission" date="2015-06" db="EMBL/GenBank/DDBJ databases">
        <authorList>
            <person name="Joergensen T."/>
        </authorList>
    </citation>
    <scope>NUCLEOTIDE SEQUENCE</scope>
    <source>
        <strain evidence="1">RGFK1451</strain>
    </source>
</reference>
<evidence type="ECO:0000313" key="1">
    <source>
        <dbReference type="EMBL" id="CRY97259.1"/>
    </source>
</evidence>
<name>A0A0H5Q759_9ZZZZ</name>
<reference evidence="1" key="2">
    <citation type="submission" date="2015-07" db="EMBL/GenBank/DDBJ databases">
        <title>Plasmids, circular viruses and viroids from rat gut.</title>
        <authorList>
            <person name="Jorgensen T.J."/>
            <person name="Hansen M.A."/>
            <person name="Xu Z."/>
            <person name="Tabak M.A."/>
            <person name="Sorensen S.J."/>
            <person name="Hansen L.H."/>
        </authorList>
    </citation>
    <scope>NUCLEOTIDE SEQUENCE</scope>
    <source>
        <strain evidence="1">RGFK1451</strain>
    </source>
</reference>
<protein>
    <submittedName>
        <fullName evidence="1">Uncharacterized protein</fullName>
    </submittedName>
</protein>